<dbReference type="Proteomes" id="UP001252370">
    <property type="component" value="Unassembled WGS sequence"/>
</dbReference>
<organism evidence="1 2">
    <name type="scientific">Deinococcus soli</name>
    <name type="common">ex Cha et al. 2016</name>
    <dbReference type="NCBI Taxonomy" id="1309411"/>
    <lineage>
        <taxon>Bacteria</taxon>
        <taxon>Thermotogati</taxon>
        <taxon>Deinococcota</taxon>
        <taxon>Deinococci</taxon>
        <taxon>Deinococcales</taxon>
        <taxon>Deinococcaceae</taxon>
        <taxon>Deinococcus</taxon>
    </lineage>
</organism>
<name>A0ACC6KM17_9DEIO</name>
<evidence type="ECO:0000313" key="1">
    <source>
        <dbReference type="EMBL" id="MDR6753462.1"/>
    </source>
</evidence>
<comment type="caution">
    <text evidence="1">The sequence shown here is derived from an EMBL/GenBank/DDBJ whole genome shotgun (WGS) entry which is preliminary data.</text>
</comment>
<proteinExistence type="predicted"/>
<accession>A0ACC6KM17</accession>
<gene>
    <name evidence="1" type="ORF">J2Y01_003985</name>
</gene>
<evidence type="ECO:0000313" key="2">
    <source>
        <dbReference type="Proteomes" id="UP001252370"/>
    </source>
</evidence>
<dbReference type="EMBL" id="JAVDTP010000014">
    <property type="protein sequence ID" value="MDR6753462.1"/>
    <property type="molecule type" value="Genomic_DNA"/>
</dbReference>
<reference evidence="1" key="1">
    <citation type="submission" date="2023-07" db="EMBL/GenBank/DDBJ databases">
        <title>Sorghum-associated microbial communities from plants grown in Nebraska, USA.</title>
        <authorList>
            <person name="Schachtman D."/>
        </authorList>
    </citation>
    <scope>NUCLEOTIDE SEQUENCE</scope>
    <source>
        <strain evidence="1">BE73</strain>
    </source>
</reference>
<protein>
    <submittedName>
        <fullName evidence="1">Uncharacterized protein</fullName>
    </submittedName>
</protein>
<sequence length="188" mass="21050">MMSDQHEHTQIPDAHFDAEHAAEADTLTPQDSEPTLEDLTEAQALSLARAFQQHPAYRRALEACTERQQQQREAANPKGPEILCPHCKAPGITYLTIQTASGPREFKRRPMDCCQPALADAAENDLRYAFNPNNKDDARVEAADRYAALRESITRPDLIERLAMKEAELADIDQRIFGLTRPQGGVDK</sequence>
<keyword evidence="2" id="KW-1185">Reference proteome</keyword>